<gene>
    <name evidence="4" type="ORF">D1164_07360</name>
</gene>
<reference evidence="4 5" key="1">
    <citation type="journal article" date="2015" name="Int. J. Syst. Evol. Microbiol.">
        <title>Mariniphaga sediminis sp. nov., isolated from coastal sediment.</title>
        <authorList>
            <person name="Wang F.Q."/>
            <person name="Shen Q.Y."/>
            <person name="Chen G.J."/>
            <person name="Du Z.J."/>
        </authorList>
    </citation>
    <scope>NUCLEOTIDE SEQUENCE [LARGE SCALE GENOMIC DNA]</scope>
    <source>
        <strain evidence="4 5">SY21</strain>
    </source>
</reference>
<comment type="caution">
    <text evidence="4">The sequence shown here is derived from an EMBL/GenBank/DDBJ whole genome shotgun (WGS) entry which is preliminary data.</text>
</comment>
<dbReference type="NCBIfam" id="TIGR04183">
    <property type="entry name" value="Por_Secre_tail"/>
    <property type="match status" value="1"/>
</dbReference>
<dbReference type="InterPro" id="IPR006644">
    <property type="entry name" value="Cadg"/>
</dbReference>
<dbReference type="InterPro" id="IPR003410">
    <property type="entry name" value="HYR_dom"/>
</dbReference>
<dbReference type="InterPro" id="IPR029062">
    <property type="entry name" value="Class_I_gatase-like"/>
</dbReference>
<evidence type="ECO:0000256" key="2">
    <source>
        <dbReference type="SAM" id="SignalP"/>
    </source>
</evidence>
<accession>A0A399D5Y1</accession>
<protein>
    <submittedName>
        <fullName evidence="4">HYR domain-containing protein</fullName>
    </submittedName>
</protein>
<dbReference type="SMART" id="SM00736">
    <property type="entry name" value="CADG"/>
    <property type="match status" value="1"/>
</dbReference>
<sequence length="930" mass="98938">MRKIYLLLLIMIYSSALMAQDCPGDIVVNNDPGICGAVVDYAAPSPAGATVTQIDESGLTSGDQFPVGETLQEYELDYGIGGKDTCSFTVTVNDTEAPLLSCQNISVNNDPGEAGAEVTIPVPYHNNPAVTETVDVLLLYADYDSYAQDVKAKLLGTGNFSTVHTFNISSRVPELEGLLEFDVIMLWRNGSFPDPEALGNVLAGFVDAGRGLVMAGNALSDISYLAGAFETDEYGVIVPGYIQYGGQAYLGDVHLTSHPLMNSITSFDGGLLSYRSISNAITPGSYRVADWTDGNPLIAAKENVGASNARRVDLNFFPPTVTDHGRVPWDVNTDGDLIMANAILWVAGAPIAYDNCGPVEFSNNFNASTSPSGYYPIGSTSVTLNATDEAGNTSTCNFTVTVEDIDPPVAICKNISVVLDENGQVTIEGSDVDGGSTDNHAIATYELDTNTFDDSMLGENTVVLTVIDEAGNSSTCTATVQVFDNNPPDIVVQPIEVALDNTGNYELTLEDLKEMAEGTTDNGTSFDNLKFSAFPTTFACENVGEEINVRLTVEDESGNSDKKWTSVTVVDIIPPTVVCQNIEVYLDENGEASITPEEINVSGEGGSYDACGIASLELDKMAFGCEDTGENNVVLSVTDHGGNTGSCTAIVTVKDTFPPVFEPVADIVVEVETNITETTIDYPNIVVTDNCSVTLELTEGLGPDGVFPVGTTTETWAASDPAGNSMTLTFTVTVTPVNSPPVLVNPIADQAVNASYVLKVPVRPELGEVFDDVDGDELTISAMLENGDPLPAWAEMVDDSLVFTPLIADTGCVSIIVKATDPDGAAAADTFQLCVDGYPVSSPAVDAAALNVTLYPNPTRDRVNIEVQNSISGPAEISVFTMDGKRILQRNYTDNRRISFSMKEHVSGMYFVKLNMQGKEIVKKLVLNNK</sequence>
<dbReference type="AlphaFoldDB" id="A0A399D5Y1"/>
<evidence type="ECO:0000313" key="4">
    <source>
        <dbReference type="EMBL" id="RIH66072.1"/>
    </source>
</evidence>
<organism evidence="4 5">
    <name type="scientific">Mariniphaga sediminis</name>
    <dbReference type="NCBI Taxonomy" id="1628158"/>
    <lineage>
        <taxon>Bacteria</taxon>
        <taxon>Pseudomonadati</taxon>
        <taxon>Bacteroidota</taxon>
        <taxon>Bacteroidia</taxon>
        <taxon>Marinilabiliales</taxon>
        <taxon>Prolixibacteraceae</taxon>
        <taxon>Mariniphaga</taxon>
    </lineage>
</organism>
<evidence type="ECO:0000313" key="5">
    <source>
        <dbReference type="Proteomes" id="UP000266441"/>
    </source>
</evidence>
<dbReference type="GO" id="GO:0005509">
    <property type="term" value="F:calcium ion binding"/>
    <property type="evidence" value="ECO:0007669"/>
    <property type="project" value="InterPro"/>
</dbReference>
<proteinExistence type="predicted"/>
<feature type="chain" id="PRO_5017334154" evidence="2">
    <location>
        <begin position="20"/>
        <end position="930"/>
    </location>
</feature>
<feature type="domain" description="HYR" evidence="3">
    <location>
        <begin position="12"/>
        <end position="94"/>
    </location>
</feature>
<dbReference type="GO" id="GO:0016020">
    <property type="term" value="C:membrane"/>
    <property type="evidence" value="ECO:0007669"/>
    <property type="project" value="InterPro"/>
</dbReference>
<evidence type="ECO:0000256" key="1">
    <source>
        <dbReference type="ARBA" id="ARBA00022737"/>
    </source>
</evidence>
<evidence type="ECO:0000259" key="3">
    <source>
        <dbReference type="PROSITE" id="PS50825"/>
    </source>
</evidence>
<dbReference type="InterPro" id="IPR026444">
    <property type="entry name" value="Secre_tail"/>
</dbReference>
<dbReference type="RefSeq" id="WP_119349306.1">
    <property type="nucleotide sequence ID" value="NZ_QWET01000004.1"/>
</dbReference>
<keyword evidence="1" id="KW-0677">Repeat</keyword>
<dbReference type="PROSITE" id="PS50825">
    <property type="entry name" value="HYR"/>
    <property type="match status" value="3"/>
</dbReference>
<feature type="domain" description="HYR" evidence="3">
    <location>
        <begin position="314"/>
        <end position="404"/>
    </location>
</feature>
<dbReference type="EMBL" id="QWET01000004">
    <property type="protein sequence ID" value="RIH66072.1"/>
    <property type="molecule type" value="Genomic_DNA"/>
</dbReference>
<dbReference type="Pfam" id="PF18962">
    <property type="entry name" value="Por_Secre_tail"/>
    <property type="match status" value="1"/>
</dbReference>
<dbReference type="InterPro" id="IPR013783">
    <property type="entry name" value="Ig-like_fold"/>
</dbReference>
<keyword evidence="5" id="KW-1185">Reference proteome</keyword>
<dbReference type="SUPFAM" id="SSF49313">
    <property type="entry name" value="Cadherin-like"/>
    <property type="match status" value="1"/>
</dbReference>
<dbReference type="Gene3D" id="2.60.40.10">
    <property type="entry name" value="Immunoglobulins"/>
    <property type="match status" value="1"/>
</dbReference>
<feature type="signal peptide" evidence="2">
    <location>
        <begin position="1"/>
        <end position="19"/>
    </location>
</feature>
<dbReference type="Pfam" id="PF02494">
    <property type="entry name" value="HYR"/>
    <property type="match status" value="2"/>
</dbReference>
<dbReference type="SUPFAM" id="SSF52317">
    <property type="entry name" value="Class I glutamine amidotransferase-like"/>
    <property type="match status" value="1"/>
</dbReference>
<feature type="domain" description="HYR" evidence="3">
    <location>
        <begin position="654"/>
        <end position="736"/>
    </location>
</feature>
<keyword evidence="2" id="KW-0732">Signal</keyword>
<dbReference type="OrthoDB" id="9805017at2"/>
<dbReference type="InterPro" id="IPR015919">
    <property type="entry name" value="Cadherin-like_sf"/>
</dbReference>
<dbReference type="Proteomes" id="UP000266441">
    <property type="component" value="Unassembled WGS sequence"/>
</dbReference>
<name>A0A399D5Y1_9BACT</name>
<dbReference type="PANTHER" id="PTHR24273:SF32">
    <property type="entry name" value="HYALIN"/>
    <property type="match status" value="1"/>
</dbReference>
<dbReference type="PANTHER" id="PTHR24273">
    <property type="entry name" value="FI04643P-RELATED"/>
    <property type="match status" value="1"/>
</dbReference>